<gene>
    <name evidence="1" type="ORF">SBORM_0116</name>
</gene>
<keyword evidence="1" id="KW-0496">Mitochondrion</keyword>
<proteinExistence type="predicted"/>
<dbReference type="AlphaFoldDB" id="A0A088CQW2"/>
<name>A0A088CQW2_9HELO</name>
<organism evidence="1">
    <name type="scientific">Sclerotinia borealis</name>
    <dbReference type="NCBI Taxonomy" id="77105"/>
    <lineage>
        <taxon>Eukaryota</taxon>
        <taxon>Fungi</taxon>
        <taxon>Dikarya</taxon>
        <taxon>Ascomycota</taxon>
        <taxon>Pezizomycotina</taxon>
        <taxon>Leotiomycetes</taxon>
        <taxon>Helotiales</taxon>
        <taxon>Sclerotiniaceae</taxon>
        <taxon>Sclerotinia</taxon>
    </lineage>
</organism>
<dbReference type="EMBL" id="KJ434027">
    <property type="protein sequence ID" value="AIJ56804.1"/>
    <property type="molecule type" value="Genomic_DNA"/>
</dbReference>
<reference evidence="1" key="1">
    <citation type="journal article" date="2014" name="PLoS ONE">
        <title>The 203 kbp Mitochondrial Genome of the Phytopathogenic Fungus Sclerotinia borealis Reveals Multiple Invasions of Introns and Genomic Duplications.</title>
        <authorList>
            <person name="Mardanov A.V."/>
            <person name="Beletsky A.V."/>
            <person name="Kadnikov V.V."/>
            <person name="Ignatov A.N."/>
            <person name="Ravin N.V."/>
        </authorList>
    </citation>
    <scope>NUCLEOTIDE SEQUENCE</scope>
    <source>
        <strain evidence="1">F-4128</strain>
    </source>
</reference>
<sequence>MEGYTEVSFVFKSKTLRDVPLSTLIFDTIDSERKYFPNLAKVIKALVSLLCITPKLGLSKPFYARLSNYLVSSEILRPLGELLNLSPAPSEWICPSLEPAVVSILYAGKKKFFFSKKKGQYNIVLCL</sequence>
<geneLocation type="mitochondrion" evidence="1"/>
<accession>A0A088CQW2</accession>
<dbReference type="GeneID" id="20498004"/>
<protein>
    <submittedName>
        <fullName evidence="1">Uncharacterized protein</fullName>
    </submittedName>
</protein>
<evidence type="ECO:0000313" key="1">
    <source>
        <dbReference type="EMBL" id="AIJ56804.1"/>
    </source>
</evidence>
<dbReference type="RefSeq" id="YP_009072366.1">
    <property type="nucleotide sequence ID" value="NC_025200.1"/>
</dbReference>